<keyword evidence="1" id="KW-0165">Cleavage on pair of basic residues</keyword>
<dbReference type="InterPro" id="IPR036438">
    <property type="entry name" value="Insulin-like_sf"/>
</dbReference>
<name>A0ABM1MHT9_NICVS</name>
<keyword evidence="5" id="KW-1185">Reference proteome</keyword>
<dbReference type="RefSeq" id="XP_017774139.1">
    <property type="nucleotide sequence ID" value="XM_017918650.1"/>
</dbReference>
<proteinExistence type="predicted"/>
<reference evidence="6 7" key="1">
    <citation type="submission" date="2025-05" db="UniProtKB">
        <authorList>
            <consortium name="RefSeq"/>
        </authorList>
    </citation>
    <scope>IDENTIFICATION</scope>
    <source>
        <tissue evidence="6 7">Whole Larva</tissue>
    </source>
</reference>
<evidence type="ECO:0000256" key="3">
    <source>
        <dbReference type="SAM" id="MobiDB-lite"/>
    </source>
</evidence>
<dbReference type="SUPFAM" id="SSF56994">
    <property type="entry name" value="Insulin-like"/>
    <property type="match status" value="1"/>
</dbReference>
<dbReference type="GeneID" id="108560928"/>
<organism evidence="5 7">
    <name type="scientific">Nicrophorus vespilloides</name>
    <name type="common">Boreal carrion beetle</name>
    <dbReference type="NCBI Taxonomy" id="110193"/>
    <lineage>
        <taxon>Eukaryota</taxon>
        <taxon>Metazoa</taxon>
        <taxon>Ecdysozoa</taxon>
        <taxon>Arthropoda</taxon>
        <taxon>Hexapoda</taxon>
        <taxon>Insecta</taxon>
        <taxon>Pterygota</taxon>
        <taxon>Neoptera</taxon>
        <taxon>Endopterygota</taxon>
        <taxon>Coleoptera</taxon>
        <taxon>Polyphaga</taxon>
        <taxon>Staphyliniformia</taxon>
        <taxon>Silphidae</taxon>
        <taxon>Nicrophorinae</taxon>
        <taxon>Nicrophorus</taxon>
    </lineage>
</organism>
<dbReference type="RefSeq" id="XP_017774138.1">
    <property type="nucleotide sequence ID" value="XM_017918649.1"/>
</dbReference>
<sequence length="239" mass="27603">MRFKPCLIICSLVVSLAELAQAFTIIDWDKQQAFCGHRFPDVLSKYCLVHNSPDHNVGAYGGTPKTPKQECCDKYCSVRYILINYCTRVKENFMEKYNETWEKPKSDLLNEIVRESDRKRTDNHPAARSIINTMVMKGVSKSKGSGCKRKRPQRKRNKNGTKRNCRKHRATPNTNKPSPSSLTPLKITKTIRKSRRKCICCRQKRIKAPKIHQDAKLGIEQGHQIPINLDFNIKDFINQ</sequence>
<feature type="compositionally biased region" description="Basic residues" evidence="3">
    <location>
        <begin position="146"/>
        <end position="170"/>
    </location>
</feature>
<dbReference type="Proteomes" id="UP000695000">
    <property type="component" value="Unplaced"/>
</dbReference>
<evidence type="ECO:0000313" key="5">
    <source>
        <dbReference type="Proteomes" id="UP000695000"/>
    </source>
</evidence>
<feature type="compositionally biased region" description="Polar residues" evidence="3">
    <location>
        <begin position="171"/>
        <end position="183"/>
    </location>
</feature>
<evidence type="ECO:0000256" key="1">
    <source>
        <dbReference type="ARBA" id="ARBA00022685"/>
    </source>
</evidence>
<evidence type="ECO:0000313" key="7">
    <source>
        <dbReference type="RefSeq" id="XP_017774139.1"/>
    </source>
</evidence>
<feature type="signal peptide" evidence="4">
    <location>
        <begin position="1"/>
        <end position="22"/>
    </location>
</feature>
<feature type="region of interest" description="Disordered" evidence="3">
    <location>
        <begin position="139"/>
        <end position="183"/>
    </location>
</feature>
<evidence type="ECO:0000256" key="2">
    <source>
        <dbReference type="ARBA" id="ARBA00022729"/>
    </source>
</evidence>
<keyword evidence="2 4" id="KW-0732">Signal</keyword>
<feature type="chain" id="PRO_5045022705" evidence="4">
    <location>
        <begin position="23"/>
        <end position="239"/>
    </location>
</feature>
<evidence type="ECO:0000256" key="4">
    <source>
        <dbReference type="SAM" id="SignalP"/>
    </source>
</evidence>
<protein>
    <submittedName>
        <fullName evidence="6 7">Uncharacterized protein LOC108560928 isoform X1</fullName>
    </submittedName>
</protein>
<gene>
    <name evidence="6 7" type="primary">LOC108560928</name>
</gene>
<evidence type="ECO:0000313" key="6">
    <source>
        <dbReference type="RefSeq" id="XP_017774138.1"/>
    </source>
</evidence>
<accession>A0ABM1MHT9</accession>